<dbReference type="RefSeq" id="WP_110074454.1">
    <property type="nucleotide sequence ID" value="NZ_CM009897.1"/>
</dbReference>
<evidence type="ECO:0000256" key="3">
    <source>
        <dbReference type="ARBA" id="ARBA00023004"/>
    </source>
</evidence>
<evidence type="ECO:0000313" key="7">
    <source>
        <dbReference type="Proteomes" id="UP000245488"/>
    </source>
</evidence>
<dbReference type="AlphaFoldDB" id="A0A317G019"/>
<dbReference type="InterPro" id="IPR007197">
    <property type="entry name" value="rSAM"/>
</dbReference>
<sequence length="372" mass="41371">MANTKREDFDIQKYMTNGVKRVVNDAIRATLSNPKESVFMAKFALASKKASDHRRKLEDQGEHIPPFLISSITSSCNLHCAGCYSRSNHACSDEAPVDQLTGDQWGSIFTEADELGISFILLAGGEPLLRWDVMQEATKHENIMFPIFTNGFFIKDKYLELFDKHRNMIPIISIEGDKEKTDLRRGEGVYDKVMQSMNALHDNGLIFGTSVTVTTQNLDEVYSEEFISDMSKLGCKAVIFVEFVPVTDDSTELAPGEDERIIMAENIARLRKDHPEMVFIAFPGDEKSSGGCVAAGRGFFHINSHGGAEPCPFSPYSDTNVAQTSLRQALKSPLFYHVQDQGLLIDDHAGGCTLFANRDKVESILNRELPSA</sequence>
<dbReference type="PANTHER" id="PTHR43524:SF1">
    <property type="entry name" value="RADICAL SAM SUPERFAMILY PROTEIN"/>
    <property type="match status" value="1"/>
</dbReference>
<keyword evidence="2" id="KW-0479">Metal-binding</keyword>
<dbReference type="SUPFAM" id="SSF102114">
    <property type="entry name" value="Radical SAM enzymes"/>
    <property type="match status" value="1"/>
</dbReference>
<organism evidence="6 7">
    <name type="scientific">Butyrivibrio fibrisolvens</name>
    <dbReference type="NCBI Taxonomy" id="831"/>
    <lineage>
        <taxon>Bacteria</taxon>
        <taxon>Bacillati</taxon>
        <taxon>Bacillota</taxon>
        <taxon>Clostridia</taxon>
        <taxon>Lachnospirales</taxon>
        <taxon>Lachnospiraceae</taxon>
        <taxon>Butyrivibrio</taxon>
    </lineage>
</organism>
<protein>
    <submittedName>
        <fullName evidence="6">Radical SAM protein</fullName>
    </submittedName>
</protein>
<keyword evidence="7" id="KW-1185">Reference proteome</keyword>
<dbReference type="GO" id="GO:0051536">
    <property type="term" value="F:iron-sulfur cluster binding"/>
    <property type="evidence" value="ECO:0007669"/>
    <property type="project" value="UniProtKB-KW"/>
</dbReference>
<evidence type="ECO:0000259" key="5">
    <source>
        <dbReference type="PROSITE" id="PS51918"/>
    </source>
</evidence>
<gene>
    <name evidence="6" type="ORF">CPT75_00640</name>
</gene>
<keyword evidence="6" id="KW-0614">Plasmid</keyword>
<dbReference type="InterPro" id="IPR058240">
    <property type="entry name" value="rSAM_sf"/>
</dbReference>
<comment type="caution">
    <text evidence="6">The sequence shown here is derived from an EMBL/GenBank/DDBJ whole genome shotgun (WGS) entry which is preliminary data.</text>
</comment>
<reference evidence="6 7" key="1">
    <citation type="submission" date="2017-09" db="EMBL/GenBank/DDBJ databases">
        <title>High-quality draft genome sequence of Butyrivibrio fibrisolvens INBov1, isolated from cow rumen.</title>
        <authorList>
            <person name="Rodriguez Hernaez J."/>
            <person name="Rivarola M."/>
            <person name="Paniego N."/>
            <person name="Cravero S."/>
            <person name="Ceron Cucchi M."/>
            <person name="Martinez M.C."/>
        </authorList>
    </citation>
    <scope>NUCLEOTIDE SEQUENCE [LARGE SCALE GENOMIC DNA]</scope>
    <source>
        <strain evidence="6 7">INBov1</strain>
        <plasmid evidence="7">pinbov266</plasmid>
    </source>
</reference>
<evidence type="ECO:0000313" key="6">
    <source>
        <dbReference type="EMBL" id="PWT25923.1"/>
    </source>
</evidence>
<keyword evidence="3" id="KW-0408">Iron</keyword>
<dbReference type="EMBL" id="NXNG01000002">
    <property type="protein sequence ID" value="PWT25923.1"/>
    <property type="molecule type" value="Genomic_DNA"/>
</dbReference>
<dbReference type="CDD" id="cd01335">
    <property type="entry name" value="Radical_SAM"/>
    <property type="match status" value="1"/>
</dbReference>
<proteinExistence type="predicted"/>
<dbReference type="InterPro" id="IPR013785">
    <property type="entry name" value="Aldolase_TIM"/>
</dbReference>
<dbReference type="SFLD" id="SFLDG01067">
    <property type="entry name" value="SPASM/twitch_domain_containing"/>
    <property type="match status" value="1"/>
</dbReference>
<geneLocation type="plasmid" evidence="7">
    <name>pinbov266</name>
</geneLocation>
<dbReference type="PANTHER" id="PTHR43524">
    <property type="entry name" value="RADICAL SAM SUPERFAMILY PROTEIN"/>
    <property type="match status" value="1"/>
</dbReference>
<dbReference type="Proteomes" id="UP000245488">
    <property type="component" value="Plasmid pINBov266"/>
</dbReference>
<dbReference type="Gene3D" id="3.20.20.70">
    <property type="entry name" value="Aldolase class I"/>
    <property type="match status" value="1"/>
</dbReference>
<accession>A0A317G019</accession>
<keyword evidence="1" id="KW-0949">S-adenosyl-L-methionine</keyword>
<dbReference type="Pfam" id="PF04055">
    <property type="entry name" value="Radical_SAM"/>
    <property type="match status" value="1"/>
</dbReference>
<evidence type="ECO:0000256" key="4">
    <source>
        <dbReference type="ARBA" id="ARBA00023014"/>
    </source>
</evidence>
<dbReference type="SFLD" id="SFLDS00029">
    <property type="entry name" value="Radical_SAM"/>
    <property type="match status" value="1"/>
</dbReference>
<name>A0A317G019_BUTFI</name>
<feature type="domain" description="Radical SAM core" evidence="5">
    <location>
        <begin position="62"/>
        <end position="281"/>
    </location>
</feature>
<keyword evidence="4" id="KW-0411">Iron-sulfur</keyword>
<evidence type="ECO:0000256" key="1">
    <source>
        <dbReference type="ARBA" id="ARBA00022691"/>
    </source>
</evidence>
<dbReference type="GO" id="GO:0046872">
    <property type="term" value="F:metal ion binding"/>
    <property type="evidence" value="ECO:0007669"/>
    <property type="project" value="UniProtKB-KW"/>
</dbReference>
<dbReference type="PROSITE" id="PS51918">
    <property type="entry name" value="RADICAL_SAM"/>
    <property type="match status" value="1"/>
</dbReference>
<dbReference type="GO" id="GO:0003824">
    <property type="term" value="F:catalytic activity"/>
    <property type="evidence" value="ECO:0007669"/>
    <property type="project" value="InterPro"/>
</dbReference>
<evidence type="ECO:0000256" key="2">
    <source>
        <dbReference type="ARBA" id="ARBA00022723"/>
    </source>
</evidence>